<reference evidence="4 5" key="1">
    <citation type="submission" date="2014-11" db="EMBL/GenBank/DDBJ databases">
        <title>Genomics and ecophysiology of heterotrophic nitrogen fixing bacteria isolated from estuarine surface water.</title>
        <authorList>
            <person name="Bentzon-Tilia M."/>
            <person name="Severin I."/>
            <person name="Hansen L.H."/>
            <person name="Riemann L."/>
        </authorList>
    </citation>
    <scope>NUCLEOTIDE SEQUENCE [LARGE SCALE GENOMIC DNA]</scope>
    <source>
        <strain evidence="4 5">BAL398</strain>
    </source>
</reference>
<sequence>MTSPDAPAKQRQRGRPKLIPDDAQRRMIADCARELFLERGYGRTTTEEVAARCRISKHTLYRLFPGKPALFAAIVDVHRHSMLALPGDYDGLPLDRALERIFQIDIDPEADRQRVALLRLVLLEAHQSPELGDIVRRHGADKSRAELADWLAARAKTEAMVIDHFDSAARILMDMIFGAVAFKT</sequence>
<dbReference type="Proteomes" id="UP000032515">
    <property type="component" value="Unassembled WGS sequence"/>
</dbReference>
<dbReference type="GO" id="GO:0003700">
    <property type="term" value="F:DNA-binding transcription factor activity"/>
    <property type="evidence" value="ECO:0007669"/>
    <property type="project" value="TreeGrafter"/>
</dbReference>
<evidence type="ECO:0000256" key="1">
    <source>
        <dbReference type="ARBA" id="ARBA00023125"/>
    </source>
</evidence>
<dbReference type="InterPro" id="IPR039536">
    <property type="entry name" value="TetR_C_Proteobacteria"/>
</dbReference>
<feature type="DNA-binding region" description="H-T-H motif" evidence="2">
    <location>
        <begin position="45"/>
        <end position="64"/>
    </location>
</feature>
<dbReference type="SUPFAM" id="SSF46689">
    <property type="entry name" value="Homeodomain-like"/>
    <property type="match status" value="1"/>
</dbReference>
<gene>
    <name evidence="4" type="ORF">OO17_29595</name>
</gene>
<dbReference type="InterPro" id="IPR001647">
    <property type="entry name" value="HTH_TetR"/>
</dbReference>
<accession>A0A0D7DWM3</accession>
<organism evidence="4 5">
    <name type="scientific">Rhodopseudomonas palustris</name>
    <dbReference type="NCBI Taxonomy" id="1076"/>
    <lineage>
        <taxon>Bacteria</taxon>
        <taxon>Pseudomonadati</taxon>
        <taxon>Pseudomonadota</taxon>
        <taxon>Alphaproteobacteria</taxon>
        <taxon>Hyphomicrobiales</taxon>
        <taxon>Nitrobacteraceae</taxon>
        <taxon>Rhodopseudomonas</taxon>
    </lineage>
</organism>
<keyword evidence="1 2" id="KW-0238">DNA-binding</keyword>
<dbReference type="Pfam" id="PF00440">
    <property type="entry name" value="TetR_N"/>
    <property type="match status" value="1"/>
</dbReference>
<feature type="non-terminal residue" evidence="4">
    <location>
        <position position="184"/>
    </location>
</feature>
<name>A0A0D7DWM3_RHOPL</name>
<dbReference type="PANTHER" id="PTHR30055">
    <property type="entry name" value="HTH-TYPE TRANSCRIPTIONAL REGULATOR RUTR"/>
    <property type="match status" value="1"/>
</dbReference>
<evidence type="ECO:0000256" key="2">
    <source>
        <dbReference type="PROSITE-ProRule" id="PRU00335"/>
    </source>
</evidence>
<dbReference type="InterPro" id="IPR009057">
    <property type="entry name" value="Homeodomain-like_sf"/>
</dbReference>
<dbReference type="PATRIC" id="fig|1076.23.peg.6214"/>
<feature type="domain" description="HTH tetR-type" evidence="3">
    <location>
        <begin position="22"/>
        <end position="82"/>
    </location>
</feature>
<dbReference type="PROSITE" id="PS50977">
    <property type="entry name" value="HTH_TETR_2"/>
    <property type="match status" value="1"/>
</dbReference>
<evidence type="ECO:0000259" key="3">
    <source>
        <dbReference type="PROSITE" id="PS50977"/>
    </source>
</evidence>
<dbReference type="PANTHER" id="PTHR30055:SF223">
    <property type="entry name" value="HTH-TYPE TRANSCRIPTIONAL REGULATOR UIDR"/>
    <property type="match status" value="1"/>
</dbReference>
<dbReference type="Gene3D" id="1.10.357.10">
    <property type="entry name" value="Tetracycline Repressor, domain 2"/>
    <property type="match status" value="1"/>
</dbReference>
<dbReference type="OrthoDB" id="7584337at2"/>
<evidence type="ECO:0000313" key="5">
    <source>
        <dbReference type="Proteomes" id="UP000032515"/>
    </source>
</evidence>
<evidence type="ECO:0000313" key="4">
    <source>
        <dbReference type="EMBL" id="KIZ32676.1"/>
    </source>
</evidence>
<dbReference type="GO" id="GO:0000976">
    <property type="term" value="F:transcription cis-regulatory region binding"/>
    <property type="evidence" value="ECO:0007669"/>
    <property type="project" value="TreeGrafter"/>
</dbReference>
<dbReference type="InterPro" id="IPR050109">
    <property type="entry name" value="HTH-type_TetR-like_transc_reg"/>
</dbReference>
<comment type="caution">
    <text evidence="4">The sequence shown here is derived from an EMBL/GenBank/DDBJ whole genome shotgun (WGS) entry which is preliminary data.</text>
</comment>
<dbReference type="AlphaFoldDB" id="A0A0D7DWM3"/>
<dbReference type="EMBL" id="JXXE01000851">
    <property type="protein sequence ID" value="KIZ32676.1"/>
    <property type="molecule type" value="Genomic_DNA"/>
</dbReference>
<dbReference type="Pfam" id="PF14246">
    <property type="entry name" value="TetR_C_7"/>
    <property type="match status" value="1"/>
</dbReference>
<proteinExistence type="predicted"/>
<protein>
    <submittedName>
        <fullName evidence="4">TetR family transcriptional regulator</fullName>
    </submittedName>
</protein>
<dbReference type="PRINTS" id="PR00455">
    <property type="entry name" value="HTHTETR"/>
</dbReference>
<dbReference type="RefSeq" id="WP_044419050.1">
    <property type="nucleotide sequence ID" value="NZ_JXXE01000851.1"/>
</dbReference>